<protein>
    <submittedName>
        <fullName evidence="1">Uncharacterized protein</fullName>
    </submittedName>
</protein>
<sequence>MPLPVSYPMPPSLLPSPLLPPPPLIMWSLPSPPLDLLLVLGKQRSAMLLFPPMPLHPERDLGLLQLDLLLIHLDLG</sequence>
<reference evidence="1" key="1">
    <citation type="journal article" date="2015" name="Genome Biol. Evol.">
        <title>Organellar Genomes of White Spruce (Picea glauca): Assembly and Annotation.</title>
        <authorList>
            <person name="Jackman S.D."/>
            <person name="Warren R.L."/>
            <person name="Gibb E.A."/>
            <person name="Vandervalk B.P."/>
            <person name="Mohamadi H."/>
            <person name="Chu J."/>
            <person name="Raymond A."/>
            <person name="Pleasance S."/>
            <person name="Coope R."/>
            <person name="Wildung M.R."/>
            <person name="Ritland C.E."/>
            <person name="Bousquet J."/>
            <person name="Jones S.J."/>
            <person name="Bohlmann J."/>
            <person name="Birol I."/>
        </authorList>
    </citation>
    <scope>NUCLEOTIDE SEQUENCE [LARGE SCALE GENOMIC DNA]</scope>
    <source>
        <tissue evidence="1">Flushing bud</tissue>
    </source>
</reference>
<dbReference type="EMBL" id="LKAM01000021">
    <property type="protein sequence ID" value="KUM45305.1"/>
    <property type="molecule type" value="Genomic_DNA"/>
</dbReference>
<gene>
    <name evidence="1" type="ORF">ABT39_MTgene3478</name>
</gene>
<organism evidence="1">
    <name type="scientific">Picea glauca</name>
    <name type="common">White spruce</name>
    <name type="synonym">Pinus glauca</name>
    <dbReference type="NCBI Taxonomy" id="3330"/>
    <lineage>
        <taxon>Eukaryota</taxon>
        <taxon>Viridiplantae</taxon>
        <taxon>Streptophyta</taxon>
        <taxon>Embryophyta</taxon>
        <taxon>Tracheophyta</taxon>
        <taxon>Spermatophyta</taxon>
        <taxon>Pinopsida</taxon>
        <taxon>Pinidae</taxon>
        <taxon>Conifers I</taxon>
        <taxon>Pinales</taxon>
        <taxon>Pinaceae</taxon>
        <taxon>Picea</taxon>
    </lineage>
</organism>
<dbReference type="AlphaFoldDB" id="A0A117NFK2"/>
<keyword evidence="1" id="KW-0496">Mitochondrion</keyword>
<geneLocation type="mitochondrion" evidence="1"/>
<proteinExistence type="predicted"/>
<accession>A0A117NFK2</accession>
<comment type="caution">
    <text evidence="1">The sequence shown here is derived from an EMBL/GenBank/DDBJ whole genome shotgun (WGS) entry which is preliminary data.</text>
</comment>
<name>A0A117NFK2_PICGL</name>
<evidence type="ECO:0000313" key="1">
    <source>
        <dbReference type="EMBL" id="KUM45305.1"/>
    </source>
</evidence>